<evidence type="ECO:0000256" key="3">
    <source>
        <dbReference type="ARBA" id="ARBA00006027"/>
    </source>
</evidence>
<evidence type="ECO:0000256" key="9">
    <source>
        <dbReference type="ARBA" id="ARBA00023085"/>
    </source>
</evidence>
<keyword evidence="12" id="KW-0732">Signal</keyword>
<evidence type="ECO:0000256" key="2">
    <source>
        <dbReference type="ARBA" id="ARBA00005184"/>
    </source>
</evidence>
<dbReference type="GO" id="GO:0004857">
    <property type="term" value="F:enzyme inhibitor activity"/>
    <property type="evidence" value="ECO:0007669"/>
    <property type="project" value="InterPro"/>
</dbReference>
<keyword evidence="7" id="KW-0964">Secreted</keyword>
<comment type="pathway">
    <text evidence="2">Glycan metabolism; pectin degradation; 2-dehydro-3-deoxy-D-gluconate from pectin: step 1/5.</text>
</comment>
<dbReference type="GO" id="GO:0030599">
    <property type="term" value="F:pectinesterase activity"/>
    <property type="evidence" value="ECO:0007669"/>
    <property type="project" value="UniProtKB-EC"/>
</dbReference>
<proteinExistence type="inferred from homology"/>
<feature type="chain" id="PRO_5043987165" description="pectinesterase" evidence="12">
    <location>
        <begin position="26"/>
        <end position="547"/>
    </location>
</feature>
<evidence type="ECO:0000313" key="15">
    <source>
        <dbReference type="Proteomes" id="UP001152523"/>
    </source>
</evidence>
<dbReference type="InterPro" id="IPR011050">
    <property type="entry name" value="Pectin_lyase_fold/virulence"/>
</dbReference>
<comment type="similarity">
    <text evidence="4">In the C-terminal section; belongs to the pectinesterase family.</text>
</comment>
<reference evidence="14" key="1">
    <citation type="submission" date="2022-07" db="EMBL/GenBank/DDBJ databases">
        <authorList>
            <person name="Macas J."/>
            <person name="Novak P."/>
            <person name="Neumann P."/>
        </authorList>
    </citation>
    <scope>NUCLEOTIDE SEQUENCE</scope>
</reference>
<sequence length="547" mass="59521">MITSSVVFISHLLAILVLLAASGSAGVSFSPEQSATPPSVTVAACAASHDPPSCEHALTNSGLLITENASSLHVIHAVLNITFRHLDTAESMVGAILSGSSSNSNLTTAARICAEVLRLSRYRLALTDHDGLRGRKIKDGRAWLSAALGYQYDSWSALKKVNDTATVVNTMALINDTIMGLTRTALSMLGNYDVHGDDVASWGPIKTERDGYWDPVDGSGSDFDFQNGRVPKHLKPNVTVCKTGHGGGCDYATVQAAVYAAPDMNAGQRFVIWIKAGIYKEKVRVSMKKLNVVFLGDGMGKTVITGSLNVGQPGMTTYQSATVGVLGDGFMASNITFENTGVGSQAVAFRSDGDRTVVETCELRGNQDTLYAKSMRQYYKSCRIQGNIDFIFGNSAAFFQDCDILIAPRPSEPEKGGINTITAHGRIDPAQTSGFVFHNCSISGTDDYMKLYRKNSKVQQSYLGRPWKEYSRTVFIGSYLDDIISEEGWYPWDGDFAIKTLYYGEFDNRGAGASTFGRVNWSRIVPTQHVHSYSVRNFIQGHLWTYS</sequence>
<evidence type="ECO:0000313" key="14">
    <source>
        <dbReference type="EMBL" id="CAH9123241.1"/>
    </source>
</evidence>
<dbReference type="InterPro" id="IPR012334">
    <property type="entry name" value="Pectin_lyas_fold"/>
</dbReference>
<keyword evidence="8" id="KW-0378">Hydrolase</keyword>
<dbReference type="Proteomes" id="UP001152523">
    <property type="component" value="Unassembled WGS sequence"/>
</dbReference>
<name>A0AAV0EHG6_9ASTE</name>
<evidence type="ECO:0000256" key="12">
    <source>
        <dbReference type="SAM" id="SignalP"/>
    </source>
</evidence>
<evidence type="ECO:0000256" key="4">
    <source>
        <dbReference type="ARBA" id="ARBA00007786"/>
    </source>
</evidence>
<organism evidence="14 15">
    <name type="scientific">Cuscuta epithymum</name>
    <dbReference type="NCBI Taxonomy" id="186058"/>
    <lineage>
        <taxon>Eukaryota</taxon>
        <taxon>Viridiplantae</taxon>
        <taxon>Streptophyta</taxon>
        <taxon>Embryophyta</taxon>
        <taxon>Tracheophyta</taxon>
        <taxon>Spermatophyta</taxon>
        <taxon>Magnoliopsida</taxon>
        <taxon>eudicotyledons</taxon>
        <taxon>Gunneridae</taxon>
        <taxon>Pentapetalae</taxon>
        <taxon>asterids</taxon>
        <taxon>lamiids</taxon>
        <taxon>Solanales</taxon>
        <taxon>Convolvulaceae</taxon>
        <taxon>Cuscuteae</taxon>
        <taxon>Cuscuta</taxon>
        <taxon>Cuscuta subgen. Cuscuta</taxon>
    </lineage>
</organism>
<dbReference type="CDD" id="cd15798">
    <property type="entry name" value="PMEI-like_3"/>
    <property type="match status" value="1"/>
</dbReference>
<gene>
    <name evidence="14" type="ORF">CEPIT_LOCUS25063</name>
</gene>
<dbReference type="SUPFAM" id="SSF51126">
    <property type="entry name" value="Pectin lyase-like"/>
    <property type="match status" value="1"/>
</dbReference>
<feature type="signal peptide" evidence="12">
    <location>
        <begin position="1"/>
        <end position="25"/>
    </location>
</feature>
<keyword evidence="9" id="KW-0063">Aspartyl esterase</keyword>
<evidence type="ECO:0000256" key="10">
    <source>
        <dbReference type="ARBA" id="ARBA00023316"/>
    </source>
</evidence>
<dbReference type="InterPro" id="IPR000070">
    <property type="entry name" value="Pectinesterase_cat"/>
</dbReference>
<accession>A0AAV0EHG6</accession>
<keyword evidence="10" id="KW-0961">Cell wall biogenesis/degradation</keyword>
<dbReference type="Pfam" id="PF04043">
    <property type="entry name" value="PMEI"/>
    <property type="match status" value="1"/>
</dbReference>
<comment type="similarity">
    <text evidence="3">In the N-terminal section; belongs to the PMEI family.</text>
</comment>
<dbReference type="GO" id="GO:0042545">
    <property type="term" value="P:cell wall modification"/>
    <property type="evidence" value="ECO:0007669"/>
    <property type="project" value="InterPro"/>
</dbReference>
<keyword evidence="15" id="KW-1185">Reference proteome</keyword>
<evidence type="ECO:0000256" key="11">
    <source>
        <dbReference type="ARBA" id="ARBA00047928"/>
    </source>
</evidence>
<evidence type="ECO:0000256" key="8">
    <source>
        <dbReference type="ARBA" id="ARBA00022801"/>
    </source>
</evidence>
<evidence type="ECO:0000256" key="7">
    <source>
        <dbReference type="ARBA" id="ARBA00022525"/>
    </source>
</evidence>
<dbReference type="SUPFAM" id="SSF101148">
    <property type="entry name" value="Plant invertase/pectin methylesterase inhibitor"/>
    <property type="match status" value="1"/>
</dbReference>
<feature type="domain" description="Pectinesterase inhibitor" evidence="13">
    <location>
        <begin position="37"/>
        <end position="188"/>
    </location>
</feature>
<dbReference type="PANTHER" id="PTHR31707">
    <property type="entry name" value="PECTINESTERASE"/>
    <property type="match status" value="1"/>
</dbReference>
<dbReference type="EC" id="3.1.1.11" evidence="5"/>
<evidence type="ECO:0000256" key="6">
    <source>
        <dbReference type="ARBA" id="ARBA00022512"/>
    </source>
</evidence>
<dbReference type="InterPro" id="IPR006501">
    <property type="entry name" value="Pectinesterase_inhib_dom"/>
</dbReference>
<dbReference type="InterPro" id="IPR035513">
    <property type="entry name" value="Invertase/methylesterase_inhib"/>
</dbReference>
<evidence type="ECO:0000256" key="5">
    <source>
        <dbReference type="ARBA" id="ARBA00013229"/>
    </source>
</evidence>
<comment type="caution">
    <text evidence="14">The sequence shown here is derived from an EMBL/GenBank/DDBJ whole genome shotgun (WGS) entry which is preliminary data.</text>
</comment>
<dbReference type="EMBL" id="CAMAPF010000930">
    <property type="protein sequence ID" value="CAH9123241.1"/>
    <property type="molecule type" value="Genomic_DNA"/>
</dbReference>
<dbReference type="AlphaFoldDB" id="A0AAV0EHG6"/>
<comment type="subcellular location">
    <subcellularLocation>
        <location evidence="1">Secreted</location>
        <location evidence="1">Cell wall</location>
    </subcellularLocation>
</comment>
<dbReference type="Gene3D" id="1.20.140.40">
    <property type="entry name" value="Invertase/pectin methylesterase inhibitor family protein"/>
    <property type="match status" value="1"/>
</dbReference>
<protein>
    <recommendedName>
        <fullName evidence="5">pectinesterase</fullName>
        <ecNumber evidence="5">3.1.1.11</ecNumber>
    </recommendedName>
</protein>
<dbReference type="Pfam" id="PF01095">
    <property type="entry name" value="Pectinesterase"/>
    <property type="match status" value="1"/>
</dbReference>
<comment type="catalytic activity">
    <reaction evidence="11">
        <text>[(1-&gt;4)-alpha-D-galacturonosyl methyl ester](n) + n H2O = [(1-&gt;4)-alpha-D-galacturonosyl](n) + n methanol + n H(+)</text>
        <dbReference type="Rhea" id="RHEA:22380"/>
        <dbReference type="Rhea" id="RHEA-COMP:14570"/>
        <dbReference type="Rhea" id="RHEA-COMP:14573"/>
        <dbReference type="ChEBI" id="CHEBI:15377"/>
        <dbReference type="ChEBI" id="CHEBI:15378"/>
        <dbReference type="ChEBI" id="CHEBI:17790"/>
        <dbReference type="ChEBI" id="CHEBI:140522"/>
        <dbReference type="ChEBI" id="CHEBI:140523"/>
        <dbReference type="EC" id="3.1.1.11"/>
    </reaction>
</comment>
<dbReference type="SMART" id="SM00856">
    <property type="entry name" value="PMEI"/>
    <property type="match status" value="1"/>
</dbReference>
<dbReference type="FunFam" id="2.160.20.10:FF:000029">
    <property type="entry name" value="Pectinesterase 4"/>
    <property type="match status" value="1"/>
</dbReference>
<evidence type="ECO:0000259" key="13">
    <source>
        <dbReference type="SMART" id="SM00856"/>
    </source>
</evidence>
<evidence type="ECO:0000256" key="1">
    <source>
        <dbReference type="ARBA" id="ARBA00004191"/>
    </source>
</evidence>
<dbReference type="Gene3D" id="2.160.20.10">
    <property type="entry name" value="Single-stranded right-handed beta-helix, Pectin lyase-like"/>
    <property type="match status" value="1"/>
</dbReference>
<keyword evidence="6" id="KW-0134">Cell wall</keyword>